<reference evidence="2" key="2">
    <citation type="submission" date="2022-10" db="EMBL/GenBank/DDBJ databases">
        <authorList>
            <consortium name="ENA_rothamsted_submissions"/>
            <consortium name="culmorum"/>
            <person name="King R."/>
        </authorList>
    </citation>
    <scope>NUCLEOTIDE SEQUENCE</scope>
</reference>
<keyword evidence="1" id="KW-0175">Coiled coil</keyword>
<name>A0A9P0JHL3_APHGO</name>
<dbReference type="EMBL" id="OU899037">
    <property type="protein sequence ID" value="CAH1738887.1"/>
    <property type="molecule type" value="Genomic_DNA"/>
</dbReference>
<dbReference type="AlphaFoldDB" id="A0A9P0JHL3"/>
<dbReference type="OrthoDB" id="6630438at2759"/>
<keyword evidence="3" id="KW-1185">Reference proteome</keyword>
<feature type="coiled-coil region" evidence="1">
    <location>
        <begin position="95"/>
        <end position="172"/>
    </location>
</feature>
<evidence type="ECO:0000313" key="3">
    <source>
        <dbReference type="Proteomes" id="UP001154329"/>
    </source>
</evidence>
<gene>
    <name evidence="2" type="ORF">APHIGO_LOCUS12132</name>
</gene>
<proteinExistence type="predicted"/>
<reference evidence="2" key="1">
    <citation type="submission" date="2022-02" db="EMBL/GenBank/DDBJ databases">
        <authorList>
            <person name="King R."/>
        </authorList>
    </citation>
    <scope>NUCLEOTIDE SEQUENCE</scope>
</reference>
<organism evidence="2 3">
    <name type="scientific">Aphis gossypii</name>
    <name type="common">Cotton aphid</name>
    <dbReference type="NCBI Taxonomy" id="80765"/>
    <lineage>
        <taxon>Eukaryota</taxon>
        <taxon>Metazoa</taxon>
        <taxon>Ecdysozoa</taxon>
        <taxon>Arthropoda</taxon>
        <taxon>Hexapoda</taxon>
        <taxon>Insecta</taxon>
        <taxon>Pterygota</taxon>
        <taxon>Neoptera</taxon>
        <taxon>Paraneoptera</taxon>
        <taxon>Hemiptera</taxon>
        <taxon>Sternorrhyncha</taxon>
        <taxon>Aphidomorpha</taxon>
        <taxon>Aphidoidea</taxon>
        <taxon>Aphididae</taxon>
        <taxon>Aphidini</taxon>
        <taxon>Aphis</taxon>
        <taxon>Aphis</taxon>
    </lineage>
</organism>
<dbReference type="Proteomes" id="UP001154329">
    <property type="component" value="Chromosome 4"/>
</dbReference>
<protein>
    <submittedName>
        <fullName evidence="2">Uncharacterized protein</fullName>
    </submittedName>
</protein>
<sequence>MAMTTDESLRQIFEEGVEGNTMTLDTTQSITIPMGVEPDMTTVMSQNVPESSLSTTVPVATLTWMENDDTSCSSISSNNTVSDTLEKVYTESEMEEILEKEKSQHQQSLNNMKNEYEKKEIELIKQKIELEKKNIESGHEIIVIKQQKIELCQKFEQEIRDYNLRSKVKEKQVKELILQMNELSVTNERLRGTKLKRNIIREDYNNSKYTVDQLNMFVITCSVKNGRTKYYAFRRKLKGLLYAINEKTNTSCGEHVKFWYVSSNAVKDFDKCKKYLNQQANENNIRLKTQRNTIDVDETSTDNIVELIRAFGVFADMIKLDEKFLQNVIEISQNHRRTDSSWVKVEQLNKFVTEQSDEMFKDIYDHIMKDLSRLR</sequence>
<evidence type="ECO:0000256" key="1">
    <source>
        <dbReference type="SAM" id="Coils"/>
    </source>
</evidence>
<evidence type="ECO:0000313" key="2">
    <source>
        <dbReference type="EMBL" id="CAH1738887.1"/>
    </source>
</evidence>
<accession>A0A9P0JHL3</accession>